<gene>
    <name evidence="15" type="ORF">DCAR_0624288</name>
</gene>
<evidence type="ECO:0000256" key="10">
    <source>
        <dbReference type="ARBA" id="ARBA00022989"/>
    </source>
</evidence>
<keyword evidence="10" id="KW-1133">Transmembrane helix</keyword>
<keyword evidence="16" id="KW-1185">Reference proteome</keyword>
<keyword evidence="8" id="KW-0547">Nucleotide-binding</keyword>
<keyword evidence="6" id="KW-0732">Signal</keyword>
<evidence type="ECO:0000256" key="8">
    <source>
        <dbReference type="ARBA" id="ARBA00022741"/>
    </source>
</evidence>
<dbReference type="InterPro" id="IPR000719">
    <property type="entry name" value="Prot_kinase_dom"/>
</dbReference>
<dbReference type="SUPFAM" id="SSF56112">
    <property type="entry name" value="Protein kinase-like (PK-like)"/>
    <property type="match status" value="1"/>
</dbReference>
<evidence type="ECO:0000256" key="5">
    <source>
        <dbReference type="ARBA" id="ARBA00022692"/>
    </source>
</evidence>
<feature type="domain" description="Protein kinase" evidence="14">
    <location>
        <begin position="287"/>
        <end position="545"/>
    </location>
</feature>
<evidence type="ECO:0000256" key="12">
    <source>
        <dbReference type="ARBA" id="ARBA00023170"/>
    </source>
</evidence>
<accession>A0AAF0XEJ6</accession>
<dbReference type="GO" id="GO:0004672">
    <property type="term" value="F:protein kinase activity"/>
    <property type="evidence" value="ECO:0007669"/>
    <property type="project" value="InterPro"/>
</dbReference>
<keyword evidence="4" id="KW-1003">Cell membrane</keyword>
<comment type="subcellular location">
    <subcellularLocation>
        <location evidence="1">Cell membrane</location>
        <topology evidence="1">Single-pass type I membrane protein</topology>
    </subcellularLocation>
</comment>
<keyword evidence="13" id="KW-0325">Glycoprotein</keyword>
<protein>
    <recommendedName>
        <fullName evidence="14">Protein kinase domain-containing protein</fullName>
    </recommendedName>
</protein>
<dbReference type="FunFam" id="2.60.120.200:FF:000103">
    <property type="entry name" value="L-type lectin-domain containing receptor kinase IX.1"/>
    <property type="match status" value="1"/>
</dbReference>
<name>A0AAF0XEJ6_DAUCS</name>
<keyword evidence="11" id="KW-0472">Membrane</keyword>
<proteinExistence type="inferred from homology"/>
<reference evidence="15" key="2">
    <citation type="submission" date="2022-03" db="EMBL/GenBank/DDBJ databases">
        <title>Draft title - Genomic analysis of global carrot germplasm unveils the trajectory of domestication and the origin of high carotenoid orange carrot.</title>
        <authorList>
            <person name="Iorizzo M."/>
            <person name="Ellison S."/>
            <person name="Senalik D."/>
            <person name="Macko-Podgorni A."/>
            <person name="Grzebelus D."/>
            <person name="Bostan H."/>
            <person name="Rolling W."/>
            <person name="Curaba J."/>
            <person name="Simon P."/>
        </authorList>
    </citation>
    <scope>NUCLEOTIDE SEQUENCE</scope>
    <source>
        <tissue evidence="15">Leaf</tissue>
    </source>
</reference>
<evidence type="ECO:0000256" key="13">
    <source>
        <dbReference type="ARBA" id="ARBA00023180"/>
    </source>
</evidence>
<dbReference type="PROSITE" id="PS50011">
    <property type="entry name" value="PROTEIN_KINASE_DOM"/>
    <property type="match status" value="1"/>
</dbReference>
<dbReference type="CDD" id="cd06899">
    <property type="entry name" value="lectin_legume_LecRK_Arcelin_ConA"/>
    <property type="match status" value="1"/>
</dbReference>
<keyword evidence="9" id="KW-0067">ATP-binding</keyword>
<dbReference type="InterPro" id="IPR001245">
    <property type="entry name" value="Ser-Thr/Tyr_kinase_cat_dom"/>
</dbReference>
<sequence length="600" mass="67392">MLPCRSWNIVYLQSKFYRPSFLIIILYVLRVPITAQPLFNYPGFTPNTTDIYHEDAAPTNEAIQLTNNQNDRGMDRSTGRITYTEPLKLWDKASGNMADFSTYFAFIINSQNRSEYADGIALFLARVGFPIPSVQQGAGVGLVSEDQINNSTINIFVVVEFDTYANPWDPLHDHVGININSMVSVANVTWLSRVPAGVKNEAWISYNYTTMNFSVFFTSFSNNSTYIESLSYKVDMRKYLPERVEFGISAATARRFWEIHAVHSWNFSSSIHLPTDKNISTPPPKPSLKPKKYGKVIAGIVVGALACFLKKWNRIKKVDGNLFEISSKYEKETGPRKFSYEVLLGKVQLIGWCHEERELLLVYEFLPNGSLDSYLFRESLFLTWIMRYNITRGLASALDIKTSNIMLDSNYNCILGDFGLARFDHGKETETTVLAGTMGFIAPNCFTTGKVSKETDVYSFGIVTLEIASGRKPINPKAKQGEIILVEWIWDLYGKGELLAAADPKLSADFDEKQLRCLMVVGLWCAHPDHKFPSLPDLALTYPTLLYVTAPLDLSQILFNLLLSSDTVVNKTWQTGSSSSGDADSKCITSSSSDLLLRAK</sequence>
<dbReference type="Gene3D" id="1.10.510.10">
    <property type="entry name" value="Transferase(Phosphotransferase) domain 1"/>
    <property type="match status" value="1"/>
</dbReference>
<dbReference type="EMBL" id="CP093348">
    <property type="protein sequence ID" value="WOH04876.1"/>
    <property type="molecule type" value="Genomic_DNA"/>
</dbReference>
<evidence type="ECO:0000313" key="16">
    <source>
        <dbReference type="Proteomes" id="UP000077755"/>
    </source>
</evidence>
<comment type="similarity">
    <text evidence="2">In the N-terminal section; belongs to the leguminous lectin family.</text>
</comment>
<comment type="similarity">
    <text evidence="3">In the C-terminal section; belongs to the protein kinase superfamily. Ser/Thr protein kinase family.</text>
</comment>
<dbReference type="InterPro" id="IPR001220">
    <property type="entry name" value="Legume_lectin_dom"/>
</dbReference>
<dbReference type="Proteomes" id="UP000077755">
    <property type="component" value="Chromosome 6"/>
</dbReference>
<dbReference type="AlphaFoldDB" id="A0AAF0XEJ6"/>
<dbReference type="GO" id="GO:0030246">
    <property type="term" value="F:carbohydrate binding"/>
    <property type="evidence" value="ECO:0007669"/>
    <property type="project" value="UniProtKB-KW"/>
</dbReference>
<dbReference type="InterPro" id="IPR013320">
    <property type="entry name" value="ConA-like_dom_sf"/>
</dbReference>
<dbReference type="Gene3D" id="2.60.120.200">
    <property type="match status" value="1"/>
</dbReference>
<organism evidence="15 16">
    <name type="scientific">Daucus carota subsp. sativus</name>
    <name type="common">Carrot</name>
    <dbReference type="NCBI Taxonomy" id="79200"/>
    <lineage>
        <taxon>Eukaryota</taxon>
        <taxon>Viridiplantae</taxon>
        <taxon>Streptophyta</taxon>
        <taxon>Embryophyta</taxon>
        <taxon>Tracheophyta</taxon>
        <taxon>Spermatophyta</taxon>
        <taxon>Magnoliopsida</taxon>
        <taxon>eudicotyledons</taxon>
        <taxon>Gunneridae</taxon>
        <taxon>Pentapetalae</taxon>
        <taxon>asterids</taxon>
        <taxon>campanulids</taxon>
        <taxon>Apiales</taxon>
        <taxon>Apiaceae</taxon>
        <taxon>Apioideae</taxon>
        <taxon>Scandiceae</taxon>
        <taxon>Daucinae</taxon>
        <taxon>Daucus</taxon>
        <taxon>Daucus sect. Daucus</taxon>
    </lineage>
</organism>
<evidence type="ECO:0000256" key="7">
    <source>
        <dbReference type="ARBA" id="ARBA00022734"/>
    </source>
</evidence>
<dbReference type="FunFam" id="1.10.510.10:FF:000240">
    <property type="entry name" value="Lectin-domain containing receptor kinase A4.3"/>
    <property type="match status" value="1"/>
</dbReference>
<evidence type="ECO:0000313" key="15">
    <source>
        <dbReference type="EMBL" id="WOH04876.1"/>
    </source>
</evidence>
<evidence type="ECO:0000256" key="6">
    <source>
        <dbReference type="ARBA" id="ARBA00022729"/>
    </source>
</evidence>
<dbReference type="GO" id="GO:0005886">
    <property type="term" value="C:plasma membrane"/>
    <property type="evidence" value="ECO:0007669"/>
    <property type="project" value="UniProtKB-SubCell"/>
</dbReference>
<dbReference type="Pfam" id="PF00139">
    <property type="entry name" value="Lectin_legB"/>
    <property type="match status" value="1"/>
</dbReference>
<dbReference type="PANTHER" id="PTHR27007">
    <property type="match status" value="1"/>
</dbReference>
<evidence type="ECO:0000256" key="2">
    <source>
        <dbReference type="ARBA" id="ARBA00008536"/>
    </source>
</evidence>
<dbReference type="InterPro" id="IPR011009">
    <property type="entry name" value="Kinase-like_dom_sf"/>
</dbReference>
<keyword evidence="7" id="KW-0430">Lectin</keyword>
<evidence type="ECO:0000256" key="4">
    <source>
        <dbReference type="ARBA" id="ARBA00022475"/>
    </source>
</evidence>
<keyword evidence="5" id="KW-0812">Transmembrane</keyword>
<dbReference type="GO" id="GO:0005524">
    <property type="term" value="F:ATP binding"/>
    <property type="evidence" value="ECO:0007669"/>
    <property type="project" value="UniProtKB-KW"/>
</dbReference>
<dbReference type="SUPFAM" id="SSF49899">
    <property type="entry name" value="Concanavalin A-like lectins/glucanases"/>
    <property type="match status" value="1"/>
</dbReference>
<evidence type="ECO:0000256" key="3">
    <source>
        <dbReference type="ARBA" id="ARBA00010217"/>
    </source>
</evidence>
<dbReference type="Pfam" id="PF07714">
    <property type="entry name" value="PK_Tyr_Ser-Thr"/>
    <property type="match status" value="1"/>
</dbReference>
<evidence type="ECO:0000259" key="14">
    <source>
        <dbReference type="PROSITE" id="PS50011"/>
    </source>
</evidence>
<evidence type="ECO:0000256" key="11">
    <source>
        <dbReference type="ARBA" id="ARBA00023136"/>
    </source>
</evidence>
<dbReference type="GO" id="GO:0002229">
    <property type="term" value="P:defense response to oomycetes"/>
    <property type="evidence" value="ECO:0007669"/>
    <property type="project" value="UniProtKB-ARBA"/>
</dbReference>
<reference evidence="15" key="1">
    <citation type="journal article" date="2016" name="Nat. Genet.">
        <title>A high-quality carrot genome assembly provides new insights into carotenoid accumulation and asterid genome evolution.</title>
        <authorList>
            <person name="Iorizzo M."/>
            <person name="Ellison S."/>
            <person name="Senalik D."/>
            <person name="Zeng P."/>
            <person name="Satapoomin P."/>
            <person name="Huang J."/>
            <person name="Bowman M."/>
            <person name="Iovene M."/>
            <person name="Sanseverino W."/>
            <person name="Cavagnaro P."/>
            <person name="Yildiz M."/>
            <person name="Macko-Podgorni A."/>
            <person name="Moranska E."/>
            <person name="Grzebelus E."/>
            <person name="Grzebelus D."/>
            <person name="Ashrafi H."/>
            <person name="Zheng Z."/>
            <person name="Cheng S."/>
            <person name="Spooner D."/>
            <person name="Van Deynze A."/>
            <person name="Simon P."/>
        </authorList>
    </citation>
    <scope>NUCLEOTIDE SEQUENCE</scope>
    <source>
        <tissue evidence="15">Leaf</tissue>
    </source>
</reference>
<evidence type="ECO:0000256" key="9">
    <source>
        <dbReference type="ARBA" id="ARBA00022840"/>
    </source>
</evidence>
<dbReference type="SMART" id="SM00220">
    <property type="entry name" value="S_TKc"/>
    <property type="match status" value="1"/>
</dbReference>
<evidence type="ECO:0000256" key="1">
    <source>
        <dbReference type="ARBA" id="ARBA00004251"/>
    </source>
</evidence>
<dbReference type="InterPro" id="IPR050528">
    <property type="entry name" value="L-type_Lectin-RKs"/>
</dbReference>
<keyword evidence="12" id="KW-0675">Receptor</keyword>